<dbReference type="Gene3D" id="1.10.510.10">
    <property type="entry name" value="Transferase(Phosphotransferase) domain 1"/>
    <property type="match status" value="1"/>
</dbReference>
<dbReference type="InterPro" id="IPR000719">
    <property type="entry name" value="Prot_kinase_dom"/>
</dbReference>
<keyword evidence="4" id="KW-0732">Signal</keyword>
<keyword evidence="3" id="KW-0812">Transmembrane</keyword>
<dbReference type="SMART" id="SM00220">
    <property type="entry name" value="S_TKc"/>
    <property type="match status" value="1"/>
</dbReference>
<dbReference type="FunFam" id="1.10.510.10:FF:000480">
    <property type="entry name" value="Pollen receptor-like kinase 1"/>
    <property type="match status" value="1"/>
</dbReference>
<dbReference type="SUPFAM" id="SSF56112">
    <property type="entry name" value="Protein kinase-like (PK-like)"/>
    <property type="match status" value="1"/>
</dbReference>
<evidence type="ECO:0000256" key="8">
    <source>
        <dbReference type="ARBA" id="ARBA00023170"/>
    </source>
</evidence>
<dbReference type="AlphaFoldDB" id="D5ACD4"/>
<evidence type="ECO:0000256" key="5">
    <source>
        <dbReference type="ARBA" id="ARBA00022737"/>
    </source>
</evidence>
<dbReference type="PANTHER" id="PTHR48003:SF5">
    <property type="entry name" value="OS07G0626500 PROTEIN"/>
    <property type="match status" value="1"/>
</dbReference>
<dbReference type="GO" id="GO:0016020">
    <property type="term" value="C:membrane"/>
    <property type="evidence" value="ECO:0007669"/>
    <property type="project" value="UniProtKB-SubCell"/>
</dbReference>
<dbReference type="PROSITE" id="PS50011">
    <property type="entry name" value="PROTEIN_KINASE_DOM"/>
    <property type="match status" value="1"/>
</dbReference>
<comment type="subcellular location">
    <subcellularLocation>
        <location evidence="1">Membrane</location>
        <topology evidence="1">Single-pass membrane protein</topology>
    </subcellularLocation>
</comment>
<accession>D5ACD4</accession>
<keyword evidence="2" id="KW-0597">Phosphoprotein</keyword>
<evidence type="ECO:0000256" key="6">
    <source>
        <dbReference type="ARBA" id="ARBA00022989"/>
    </source>
</evidence>
<evidence type="ECO:0000259" key="9">
    <source>
        <dbReference type="PROSITE" id="PS50011"/>
    </source>
</evidence>
<evidence type="ECO:0000256" key="4">
    <source>
        <dbReference type="ARBA" id="ARBA00022729"/>
    </source>
</evidence>
<protein>
    <recommendedName>
        <fullName evidence="9">Protein kinase domain-containing protein</fullName>
    </recommendedName>
</protein>
<dbReference type="Pfam" id="PF00069">
    <property type="entry name" value="Pkinase"/>
    <property type="match status" value="1"/>
</dbReference>
<name>D5ACD4_PICSI</name>
<evidence type="ECO:0000256" key="3">
    <source>
        <dbReference type="ARBA" id="ARBA00022692"/>
    </source>
</evidence>
<keyword evidence="7" id="KW-0472">Membrane</keyword>
<evidence type="ECO:0000313" key="10">
    <source>
        <dbReference type="EMBL" id="ADE77203.1"/>
    </source>
</evidence>
<keyword evidence="6" id="KW-1133">Transmembrane helix</keyword>
<reference evidence="10" key="1">
    <citation type="submission" date="2010-04" db="EMBL/GenBank/DDBJ databases">
        <authorList>
            <person name="Reid K.E."/>
            <person name="Liao N."/>
            <person name="Chan S."/>
            <person name="Docking R."/>
            <person name="Taylor G."/>
            <person name="Moore R."/>
            <person name="Mayo M."/>
            <person name="Munro S."/>
            <person name="King J."/>
            <person name="Yanchuk A."/>
            <person name="Holt R."/>
            <person name="Jones S."/>
            <person name="Marra M."/>
            <person name="Ritland C.E."/>
            <person name="Ritland K."/>
            <person name="Bohlmann J."/>
        </authorList>
    </citation>
    <scope>NUCLEOTIDE SEQUENCE</scope>
    <source>
        <tissue evidence="10">Bud</tissue>
    </source>
</reference>
<dbReference type="GO" id="GO:0004672">
    <property type="term" value="F:protein kinase activity"/>
    <property type="evidence" value="ECO:0007669"/>
    <property type="project" value="InterPro"/>
</dbReference>
<dbReference type="GO" id="GO:0005524">
    <property type="term" value="F:ATP binding"/>
    <property type="evidence" value="ECO:0007669"/>
    <property type="project" value="InterPro"/>
</dbReference>
<dbReference type="PANTHER" id="PTHR48003">
    <property type="entry name" value="OS07G0626500 PROTEIN"/>
    <property type="match status" value="1"/>
</dbReference>
<dbReference type="InterPro" id="IPR053059">
    <property type="entry name" value="Inactive_SerThr-Kinase_ABA"/>
</dbReference>
<feature type="domain" description="Protein kinase" evidence="9">
    <location>
        <begin position="1"/>
        <end position="207"/>
    </location>
</feature>
<sequence length="207" mass="22446">MSPGSLASHIYERSGRKISPLSWSQRLKIAVDIARGINYLHHEKALPHGNLKSTNILLDGPDLNGRLSDYGLHLLMTHAGTTEQILSAGVLGYQAPELVSGKKPRPSYKADIYAFGVILLEILTGKSASDIITGNMGAVDLTDWVRLLATEGRGAECFDLSLLVIEGGQEPPKGMEDMLSIALRCIRPVSERPNIKTVYDDLTSIPA</sequence>
<keyword evidence="8" id="KW-0675">Receptor</keyword>
<proteinExistence type="evidence at transcript level"/>
<dbReference type="InterPro" id="IPR011009">
    <property type="entry name" value="Kinase-like_dom_sf"/>
</dbReference>
<keyword evidence="5" id="KW-0677">Repeat</keyword>
<evidence type="ECO:0000256" key="7">
    <source>
        <dbReference type="ARBA" id="ARBA00023136"/>
    </source>
</evidence>
<organism evidence="10">
    <name type="scientific">Picea sitchensis</name>
    <name type="common">Sitka spruce</name>
    <name type="synonym">Pinus sitchensis</name>
    <dbReference type="NCBI Taxonomy" id="3332"/>
    <lineage>
        <taxon>Eukaryota</taxon>
        <taxon>Viridiplantae</taxon>
        <taxon>Streptophyta</taxon>
        <taxon>Embryophyta</taxon>
        <taxon>Tracheophyta</taxon>
        <taxon>Spermatophyta</taxon>
        <taxon>Pinopsida</taxon>
        <taxon>Pinidae</taxon>
        <taxon>Conifers I</taxon>
        <taxon>Pinales</taxon>
        <taxon>Pinaceae</taxon>
        <taxon>Picea</taxon>
    </lineage>
</organism>
<evidence type="ECO:0000256" key="2">
    <source>
        <dbReference type="ARBA" id="ARBA00022553"/>
    </source>
</evidence>
<dbReference type="EMBL" id="BT123908">
    <property type="protein sequence ID" value="ADE77203.1"/>
    <property type="molecule type" value="mRNA"/>
</dbReference>
<evidence type="ECO:0000256" key="1">
    <source>
        <dbReference type="ARBA" id="ARBA00004167"/>
    </source>
</evidence>